<dbReference type="PIRSF" id="PIRSF000429">
    <property type="entry name" value="Ac-CoA_Ac_transf"/>
    <property type="match status" value="1"/>
</dbReference>
<protein>
    <submittedName>
        <fullName evidence="4">Acetyl-CoA acetyltransferase</fullName>
    </submittedName>
</protein>
<evidence type="ECO:0000313" key="5">
    <source>
        <dbReference type="Proteomes" id="UP000240880"/>
    </source>
</evidence>
<dbReference type="InterPro" id="IPR016039">
    <property type="entry name" value="Thiolase-like"/>
</dbReference>
<dbReference type="InterPro" id="IPR002155">
    <property type="entry name" value="Thiolase"/>
</dbReference>
<reference evidence="4 5" key="1">
    <citation type="submission" date="2017-04" db="EMBL/GenBank/DDBJ databases">
        <title>Novel microbial lineages endemic to geothermal iron-oxide mats fill important gaps in the evolutionary history of Archaea.</title>
        <authorList>
            <person name="Jay Z.J."/>
            <person name="Beam J.P."/>
            <person name="Dlakic M."/>
            <person name="Rusch D.B."/>
            <person name="Kozubal M.A."/>
            <person name="Inskeep W.P."/>
        </authorList>
    </citation>
    <scope>NUCLEOTIDE SEQUENCE [LARGE SCALE GENOMIC DNA]</scope>
    <source>
        <strain evidence="4">OSP_D</strain>
    </source>
</reference>
<name>A0A2R6A8S3_9ARCH</name>
<evidence type="ECO:0000313" key="4">
    <source>
        <dbReference type="EMBL" id="PSN82796.1"/>
    </source>
</evidence>
<dbReference type="GO" id="GO:0008299">
    <property type="term" value="P:isoprenoid biosynthetic process"/>
    <property type="evidence" value="ECO:0007669"/>
    <property type="project" value="UniProtKB-KW"/>
</dbReference>
<dbReference type="Pfam" id="PF22691">
    <property type="entry name" value="Thiolase_C_1"/>
    <property type="match status" value="1"/>
</dbReference>
<keyword evidence="1" id="KW-0414">Isoprene biosynthesis</keyword>
<organism evidence="4 5">
    <name type="scientific">Candidatus Marsarchaeota G1 archaeon OSP_D</name>
    <dbReference type="NCBI Taxonomy" id="1978155"/>
    <lineage>
        <taxon>Archaea</taxon>
        <taxon>Candidatus Marsarchaeota</taxon>
        <taxon>Candidatus Marsarchaeota group 1</taxon>
    </lineage>
</organism>
<dbReference type="Proteomes" id="UP000240880">
    <property type="component" value="Unassembled WGS sequence"/>
</dbReference>
<dbReference type="Gene3D" id="3.40.47.10">
    <property type="match status" value="1"/>
</dbReference>
<dbReference type="AlphaFoldDB" id="A0A2R6A8S3"/>
<proteinExistence type="predicted"/>
<dbReference type="PANTHER" id="PTHR42870">
    <property type="entry name" value="ACETYL-COA C-ACETYLTRANSFERASE"/>
    <property type="match status" value="1"/>
</dbReference>
<comment type="caution">
    <text evidence="4">The sequence shown here is derived from an EMBL/GenBank/DDBJ whole genome shotgun (WGS) entry which is preliminary data.</text>
</comment>
<evidence type="ECO:0000256" key="1">
    <source>
        <dbReference type="ARBA" id="ARBA00023229"/>
    </source>
</evidence>
<evidence type="ECO:0000259" key="3">
    <source>
        <dbReference type="Pfam" id="PF22691"/>
    </source>
</evidence>
<accession>A0A2R6A8S3</accession>
<evidence type="ECO:0000259" key="2">
    <source>
        <dbReference type="Pfam" id="PF00108"/>
    </source>
</evidence>
<dbReference type="EMBL" id="NEXC01000051">
    <property type="protein sequence ID" value="PSN82796.1"/>
    <property type="molecule type" value="Genomic_DNA"/>
</dbReference>
<dbReference type="InterPro" id="IPR020616">
    <property type="entry name" value="Thiolase_N"/>
</dbReference>
<feature type="domain" description="Thiolase N-terminal" evidence="2">
    <location>
        <begin position="3"/>
        <end position="215"/>
    </location>
</feature>
<dbReference type="CDD" id="cd00829">
    <property type="entry name" value="SCP-x_thiolase"/>
    <property type="match status" value="1"/>
</dbReference>
<dbReference type="InterPro" id="IPR055140">
    <property type="entry name" value="Thiolase_C_2"/>
</dbReference>
<dbReference type="Pfam" id="PF00108">
    <property type="entry name" value="Thiolase_N"/>
    <property type="match status" value="1"/>
</dbReference>
<sequence length="380" mass="40193">MTAIVAASFTKFGKRSESVTHIAAQAAFPIVQKFWDSIDFVVLSNAYSGEFNAVSGLNNLVTTFLSLDTTPSVRVDNTSASGGSALFLASSLIESGRCKCVLLIGAEKMSEKNTKEVTSVVSSLLPPRERASGVSLPSLAALAAKIYLSKYGAKREAFAQVAVKNHENGALNPFAHIQKRLTLEEVLSSRVIAHPLTLYEFSPISDGACSVLLTANEFAQSFTEKPVYIKAFGYACDSAHISSRAELCSLKSVKDAAQRAYKTARITPSDVNFAELHDMATVLEVIQCEELGLFERGKGWEAAMRGDTSINGEKPVNTSGGLNAKGHPIGATGVAQAAEAFLQIRGEAGARQVKGASVGLSVNMGGFGNSSVVTIFGDQP</sequence>
<dbReference type="PANTHER" id="PTHR42870:SF1">
    <property type="entry name" value="NON-SPECIFIC LIPID-TRANSFER PROTEIN-LIKE 2"/>
    <property type="match status" value="1"/>
</dbReference>
<dbReference type="GO" id="GO:0016747">
    <property type="term" value="F:acyltransferase activity, transferring groups other than amino-acyl groups"/>
    <property type="evidence" value="ECO:0007669"/>
    <property type="project" value="InterPro"/>
</dbReference>
<feature type="domain" description="Thiolase C-terminal" evidence="3">
    <location>
        <begin position="233"/>
        <end position="377"/>
    </location>
</feature>
<keyword evidence="4" id="KW-0808">Transferase</keyword>
<dbReference type="SUPFAM" id="SSF53901">
    <property type="entry name" value="Thiolase-like"/>
    <property type="match status" value="1"/>
</dbReference>
<gene>
    <name evidence="4" type="ORF">B9Q01_06920</name>
</gene>